<accession>A0A2Y9BG73</accession>
<feature type="transmembrane region" description="Helical" evidence="1">
    <location>
        <begin position="122"/>
        <end position="141"/>
    </location>
</feature>
<keyword evidence="3" id="KW-1185">Reference proteome</keyword>
<dbReference type="EMBL" id="QGDL01000008">
    <property type="protein sequence ID" value="PWJ28731.1"/>
    <property type="molecule type" value="Genomic_DNA"/>
</dbReference>
<evidence type="ECO:0000313" key="2">
    <source>
        <dbReference type="EMBL" id="PWJ28731.1"/>
    </source>
</evidence>
<keyword evidence="1" id="KW-0472">Membrane</keyword>
<sequence>MPKSYIVIQIIGFIGAILFFASFQCRNNKTLFRFQFLSYFLYTIHLLLLGATTGGVSYIINTIRSFCLSSRWDFGRSKKMCIILCFMQVAALILTWVGWISILPVAANIAVTIGAYTYNARTIRLVTMLINSPLWIIYNIIVGTWAGIIDEAVSEISIGISIVRYGWKNLGSEQE</sequence>
<dbReference type="Proteomes" id="UP000245845">
    <property type="component" value="Unassembled WGS sequence"/>
</dbReference>
<reference evidence="2 3" key="1">
    <citation type="submission" date="2018-05" db="EMBL/GenBank/DDBJ databases">
        <title>The Hungate 1000. A catalogue of reference genomes from the rumen microbiome.</title>
        <authorList>
            <person name="Kelly W."/>
        </authorList>
    </citation>
    <scope>NUCLEOTIDE SEQUENCE [LARGE SCALE GENOMIC DNA]</scope>
    <source>
        <strain evidence="2 3">NLAE-zl-C242</strain>
    </source>
</reference>
<organism evidence="2 3">
    <name type="scientific">Faecalicatena orotica</name>
    <dbReference type="NCBI Taxonomy" id="1544"/>
    <lineage>
        <taxon>Bacteria</taxon>
        <taxon>Bacillati</taxon>
        <taxon>Bacillota</taxon>
        <taxon>Clostridia</taxon>
        <taxon>Lachnospirales</taxon>
        <taxon>Lachnospiraceae</taxon>
        <taxon>Faecalicatena</taxon>
    </lineage>
</organism>
<gene>
    <name evidence="2" type="ORF">A8806_108246</name>
</gene>
<evidence type="ECO:0000313" key="3">
    <source>
        <dbReference type="Proteomes" id="UP000245845"/>
    </source>
</evidence>
<feature type="transmembrane region" description="Helical" evidence="1">
    <location>
        <begin position="36"/>
        <end position="60"/>
    </location>
</feature>
<dbReference type="RefSeq" id="WP_109731899.1">
    <property type="nucleotide sequence ID" value="NZ_BAAACK010000003.1"/>
</dbReference>
<keyword evidence="1" id="KW-0812">Transmembrane</keyword>
<protein>
    <submittedName>
        <fullName evidence="2">Inner membrane protein</fullName>
    </submittedName>
</protein>
<comment type="caution">
    <text evidence="2">The sequence shown here is derived from an EMBL/GenBank/DDBJ whole genome shotgun (WGS) entry which is preliminary data.</text>
</comment>
<feature type="transmembrane region" description="Helical" evidence="1">
    <location>
        <begin position="81"/>
        <end position="102"/>
    </location>
</feature>
<keyword evidence="1" id="KW-1133">Transmembrane helix</keyword>
<feature type="transmembrane region" description="Helical" evidence="1">
    <location>
        <begin position="5"/>
        <end position="24"/>
    </location>
</feature>
<proteinExistence type="predicted"/>
<name>A0A2Y9BG73_9FIRM</name>
<evidence type="ECO:0000256" key="1">
    <source>
        <dbReference type="SAM" id="Phobius"/>
    </source>
</evidence>
<dbReference type="AlphaFoldDB" id="A0A2Y9BG73"/>
<dbReference type="InterPro" id="IPR019629">
    <property type="entry name" value="Uncharacterised_HI1736/YgjV"/>
</dbReference>
<dbReference type="Pfam" id="PF10688">
    <property type="entry name" value="Imp-YgjV"/>
    <property type="match status" value="1"/>
</dbReference>
<dbReference type="OrthoDB" id="1778669at2"/>